<dbReference type="SUPFAM" id="SSF55961">
    <property type="entry name" value="Bet v1-like"/>
    <property type="match status" value="1"/>
</dbReference>
<dbReference type="Pfam" id="PF01370">
    <property type="entry name" value="Epimerase"/>
    <property type="match status" value="1"/>
</dbReference>
<gene>
    <name evidence="2" type="ORF">CGZ91_02080</name>
</gene>
<dbReference type="RefSeq" id="WP_094452300.1">
    <property type="nucleotide sequence ID" value="NZ_NMVJ01000001.1"/>
</dbReference>
<dbReference type="InterPro" id="IPR019587">
    <property type="entry name" value="Polyketide_cyclase/dehydratase"/>
</dbReference>
<organism evidence="2 3">
    <name type="scientific">Parenemella sanctibonifatiensis</name>
    <dbReference type="NCBI Taxonomy" id="2016505"/>
    <lineage>
        <taxon>Bacteria</taxon>
        <taxon>Bacillati</taxon>
        <taxon>Actinomycetota</taxon>
        <taxon>Actinomycetes</taxon>
        <taxon>Propionibacteriales</taxon>
        <taxon>Propionibacteriaceae</taxon>
        <taxon>Parenemella</taxon>
    </lineage>
</organism>
<dbReference type="AlphaFoldDB" id="A0A255ELB2"/>
<dbReference type="Pfam" id="PF10604">
    <property type="entry name" value="Polyketide_cyc2"/>
    <property type="match status" value="1"/>
</dbReference>
<evidence type="ECO:0000313" key="3">
    <source>
        <dbReference type="Proteomes" id="UP000216300"/>
    </source>
</evidence>
<evidence type="ECO:0000313" key="2">
    <source>
        <dbReference type="EMBL" id="OYN92317.1"/>
    </source>
</evidence>
<dbReference type="EMBL" id="NMVJ01000001">
    <property type="protein sequence ID" value="OYN92317.1"/>
    <property type="molecule type" value="Genomic_DNA"/>
</dbReference>
<reference evidence="2 3" key="1">
    <citation type="submission" date="2017-07" db="EMBL/GenBank/DDBJ databases">
        <title>Draft whole genome sequences of clinical Proprionibacteriaceae strains.</title>
        <authorList>
            <person name="Bernier A.-M."/>
            <person name="Bernard K."/>
            <person name="Domingo M.-C."/>
        </authorList>
    </citation>
    <scope>NUCLEOTIDE SEQUENCE [LARGE SCALE GENOMIC DNA]</scope>
    <source>
        <strain evidence="2 3">NML 150081</strain>
    </source>
</reference>
<feature type="domain" description="Ketoreductase" evidence="1">
    <location>
        <begin position="154"/>
        <end position="300"/>
    </location>
</feature>
<dbReference type="InterPro" id="IPR013549">
    <property type="entry name" value="DUF1731"/>
</dbReference>
<sequence>MAWQSTSSHVLAAPASLVWELAGDPRLLPEWHHWFADLLLDHDVPALGGRGEYVPNSPLRAMHQMVSQPFTVTRLDERVLEIRQLHPGGDHIMRWQIQDHPDGSELVQTMRISGRLPGPMIRMAGRPSAADFGLDAARLWGLLSTRPVTRNRIKAIIAGGSGSLGRRLAADLLTRGHAVVILTRQVDPELPFRQAVWDGQTVGPWAAELADPAACIVNLAGKLVDVRPTKKNIDELRDSRVNATRALVEASQQHPVRRWLQSSTTAIWADSGDTALQEDSPVDATGLPQMTGVADAWERAVNGARTDHLGILRTSIVLAPDAPAYTRLAGLARGGIGRIGTGKQWFSWIHVEDWLAIARSILGVGPVDLPDGLVVAAAPEPARNADLMKQLRASLRDTGLGGRIALATPSAITKLGATAMGTDPALALTGRHATSTVLEQAGFQFQHPDLPSALEALAT</sequence>
<dbReference type="OrthoDB" id="3733061at2"/>
<keyword evidence="3" id="KW-1185">Reference proteome</keyword>
<name>A0A255ELB2_9ACTN</name>
<dbReference type="PANTHER" id="PTHR11092">
    <property type="entry name" value="SUGAR NUCLEOTIDE EPIMERASE RELATED"/>
    <property type="match status" value="1"/>
</dbReference>
<protein>
    <recommendedName>
        <fullName evidence="1">Ketoreductase domain-containing protein</fullName>
    </recommendedName>
</protein>
<dbReference type="Gene3D" id="3.30.530.20">
    <property type="match status" value="1"/>
</dbReference>
<dbReference type="InterPro" id="IPR023393">
    <property type="entry name" value="START-like_dom_sf"/>
</dbReference>
<dbReference type="PANTHER" id="PTHR11092:SF0">
    <property type="entry name" value="EPIMERASE FAMILY PROTEIN SDR39U1"/>
    <property type="match status" value="1"/>
</dbReference>
<dbReference type="SMART" id="SM00822">
    <property type="entry name" value="PKS_KR"/>
    <property type="match status" value="1"/>
</dbReference>
<comment type="caution">
    <text evidence="2">The sequence shown here is derived from an EMBL/GenBank/DDBJ whole genome shotgun (WGS) entry which is preliminary data.</text>
</comment>
<dbReference type="InterPro" id="IPR036291">
    <property type="entry name" value="NAD(P)-bd_dom_sf"/>
</dbReference>
<dbReference type="CDD" id="cd07812">
    <property type="entry name" value="SRPBCC"/>
    <property type="match status" value="1"/>
</dbReference>
<proteinExistence type="predicted"/>
<dbReference type="Gene3D" id="3.40.50.720">
    <property type="entry name" value="NAD(P)-binding Rossmann-like Domain"/>
    <property type="match status" value="1"/>
</dbReference>
<dbReference type="SUPFAM" id="SSF51735">
    <property type="entry name" value="NAD(P)-binding Rossmann-fold domains"/>
    <property type="match status" value="1"/>
</dbReference>
<dbReference type="InterPro" id="IPR001509">
    <property type="entry name" value="Epimerase_deHydtase"/>
</dbReference>
<evidence type="ECO:0000259" key="1">
    <source>
        <dbReference type="SMART" id="SM00822"/>
    </source>
</evidence>
<accession>A0A255ELB2</accession>
<dbReference type="Pfam" id="PF08338">
    <property type="entry name" value="DUF1731"/>
    <property type="match status" value="1"/>
</dbReference>
<dbReference type="InterPro" id="IPR057326">
    <property type="entry name" value="KR_dom"/>
</dbReference>
<dbReference type="Proteomes" id="UP000216300">
    <property type="component" value="Unassembled WGS sequence"/>
</dbReference>